<sequence length="705" mass="76964">MDDYSGYTTLTHHIPIDMFFFIITNPIKKLIHKYGHKNCGLRHEELCEEIKKIISHNRKIELKHMNQDGRQKWISDWDSKRNEFFNRLFEEEGFINMCFPKQKFTNIPSLNQLISKHIDFCKKKDERRATLEKTSEYSECVNYNSWIETEKKSFTREYLSNVRNFNSRTVNKYFITKEHPSGHDPRETYHRSKLNCEIYNPTSNIYKKKTVEKAPKNKSQPPRVPNIRRGSQVKDERTVTDKDSESAKTKSEESIFPKSKSHTPDSQIPSPSKTQRDGTSTVQDTPAKTEDLGSPVNKEGEKNGVTSIKSVPPINDPPTSQAEAPSHAKSSPHSPKDTSPTTDTQSVPVPTTTTPLSSTLVIVKDTISSQTPATTSSLTITSPSLLNSGSPLTSNPLTPAADAKGLDRAPQSSTTSDTLPTTHPNKSVPSTAPADSSLLQPQVPVLTVPSSVTTSEGPGTFISSSTSTTTTTVTTTTTTTTAAPTAVTTSTMSTTAEATSSVKEATSVSSSQEPPPPSAASGSKATVPITGPQQTFTQTPTSLSGGDTKGVSVPAQPDTIDNNQQTKISSAPSSKTKDLMIQPGVLSANSITTHSAYTPSEKADIQSVKIQETVSQTDTKHNISAVQIGTNKDHDPSTHLVNVDPGKFFRIKPGNDPKNNSVTLKGKNDKPNIIPEEIPSLTHIIPTLLVILAILTLLYQLYKVK</sequence>
<dbReference type="VEuPathDB" id="PlasmoDB:PocGH01_00155600"/>
<feature type="region of interest" description="Disordered" evidence="1">
    <location>
        <begin position="207"/>
        <end position="356"/>
    </location>
</feature>
<feature type="region of interest" description="Disordered" evidence="1">
    <location>
        <begin position="369"/>
        <end position="575"/>
    </location>
</feature>
<dbReference type="EMBL" id="FLRI01000237">
    <property type="protein sequence ID" value="SBT83882.1"/>
    <property type="molecule type" value="Genomic_DNA"/>
</dbReference>
<feature type="transmembrane region" description="Helical" evidence="2">
    <location>
        <begin position="681"/>
        <end position="702"/>
    </location>
</feature>
<keyword evidence="2" id="KW-0472">Membrane</keyword>
<feature type="compositionally biased region" description="Polar residues" evidence="1">
    <location>
        <begin position="559"/>
        <end position="574"/>
    </location>
</feature>
<keyword evidence="2" id="KW-0812">Transmembrane</keyword>
<evidence type="ECO:0000313" key="3">
    <source>
        <dbReference type="EMBL" id="SBT83882.1"/>
    </source>
</evidence>
<accession>A0A1D3JDX2</accession>
<gene>
    <name evidence="3" type="primary">PocGH01_00155600</name>
    <name evidence="3" type="ORF">POCGH01_00155600</name>
</gene>
<feature type="compositionally biased region" description="Polar residues" evidence="1">
    <location>
        <begin position="410"/>
        <end position="434"/>
    </location>
</feature>
<reference evidence="3 4" key="1">
    <citation type="submission" date="2016-06" db="EMBL/GenBank/DDBJ databases">
        <authorList>
            <consortium name="Pathogen Informatics"/>
        </authorList>
    </citation>
    <scope>NUCLEOTIDE SEQUENCE [LARGE SCALE GENOMIC DNA]</scope>
    <source>
        <strain evidence="3">PocGH01</strain>
    </source>
</reference>
<feature type="compositionally biased region" description="Low complexity" evidence="1">
    <location>
        <begin position="437"/>
        <end position="455"/>
    </location>
</feature>
<feature type="compositionally biased region" description="Basic and acidic residues" evidence="1">
    <location>
        <begin position="232"/>
        <end position="255"/>
    </location>
</feature>
<feature type="compositionally biased region" description="Low complexity" evidence="1">
    <location>
        <begin position="463"/>
        <end position="512"/>
    </location>
</feature>
<organism evidence="3 4">
    <name type="scientific">Plasmodium ovale</name>
    <name type="common">malaria parasite P. ovale</name>
    <dbReference type="NCBI Taxonomy" id="36330"/>
    <lineage>
        <taxon>Eukaryota</taxon>
        <taxon>Sar</taxon>
        <taxon>Alveolata</taxon>
        <taxon>Apicomplexa</taxon>
        <taxon>Aconoidasida</taxon>
        <taxon>Haemosporida</taxon>
        <taxon>Plasmodiidae</taxon>
        <taxon>Plasmodium</taxon>
        <taxon>Plasmodium (Plasmodium)</taxon>
    </lineage>
</organism>
<feature type="compositionally biased region" description="Polar residues" evidence="1">
    <location>
        <begin position="264"/>
        <end position="286"/>
    </location>
</feature>
<dbReference type="AlphaFoldDB" id="A0A1D3JDX2"/>
<evidence type="ECO:0000313" key="4">
    <source>
        <dbReference type="Proteomes" id="UP000242942"/>
    </source>
</evidence>
<dbReference type="VEuPathDB" id="PlasmoDB:POWCR01_000236900"/>
<protein>
    <submittedName>
        <fullName evidence="3">STP1 protein</fullName>
    </submittedName>
</protein>
<feature type="compositionally biased region" description="Low complexity" evidence="1">
    <location>
        <begin position="324"/>
        <end position="356"/>
    </location>
</feature>
<evidence type="ECO:0000256" key="2">
    <source>
        <dbReference type="SAM" id="Phobius"/>
    </source>
</evidence>
<proteinExistence type="predicted"/>
<name>A0A1D3JDX2_PLAOA</name>
<dbReference type="Proteomes" id="UP000242942">
    <property type="component" value="Unassembled WGS sequence"/>
</dbReference>
<keyword evidence="2" id="KW-1133">Transmembrane helix</keyword>
<evidence type="ECO:0000256" key="1">
    <source>
        <dbReference type="SAM" id="MobiDB-lite"/>
    </source>
</evidence>
<feature type="compositionally biased region" description="Low complexity" evidence="1">
    <location>
        <begin position="519"/>
        <end position="541"/>
    </location>
</feature>
<feature type="compositionally biased region" description="Low complexity" evidence="1">
    <location>
        <begin position="371"/>
        <end position="388"/>
    </location>
</feature>
<keyword evidence="4" id="KW-1185">Reference proteome</keyword>